<comment type="caution">
    <text evidence="8">The sequence shown here is derived from an EMBL/GenBank/DDBJ whole genome shotgun (WGS) entry which is preliminary data.</text>
</comment>
<dbReference type="GO" id="GO:0051537">
    <property type="term" value="F:2 iron, 2 sulfur cluster binding"/>
    <property type="evidence" value="ECO:0007669"/>
    <property type="project" value="UniProtKB-KW"/>
</dbReference>
<gene>
    <name evidence="8" type="ORF">ETD83_25985</name>
</gene>
<dbReference type="AlphaFoldDB" id="A0A5C4J7B7"/>
<dbReference type="GO" id="GO:0016705">
    <property type="term" value="F:oxidoreductase activity, acting on paired donors, with incorporation or reduction of molecular oxygen"/>
    <property type="evidence" value="ECO:0007669"/>
    <property type="project" value="UniProtKB-ARBA"/>
</dbReference>
<evidence type="ECO:0000259" key="7">
    <source>
        <dbReference type="PROSITE" id="PS51296"/>
    </source>
</evidence>
<dbReference type="PANTHER" id="PTHR21496:SF0">
    <property type="entry name" value="RIESKE DOMAIN-CONTAINING PROTEIN"/>
    <property type="match status" value="1"/>
</dbReference>
<dbReference type="GO" id="GO:0004497">
    <property type="term" value="F:monooxygenase activity"/>
    <property type="evidence" value="ECO:0007669"/>
    <property type="project" value="UniProtKB-ARBA"/>
</dbReference>
<dbReference type="Proteomes" id="UP000309174">
    <property type="component" value="Unassembled WGS sequence"/>
</dbReference>
<dbReference type="InterPro" id="IPR017941">
    <property type="entry name" value="Rieske_2Fe-2S"/>
</dbReference>
<evidence type="ECO:0000256" key="4">
    <source>
        <dbReference type="ARBA" id="ARBA00023014"/>
    </source>
</evidence>
<sequence length="122" mass="13391">MMHGQVVVGRSAELADGDRLVVDVDGTEIGVFRIDGALYAYGNYCVHAGGPVCQGMVINRVTERLDADKRSLGDAFSDDLHIVCPWHGYEYDLRTGAHPGDPRVRLRGYQVFEQGGEIVVEL</sequence>
<protein>
    <submittedName>
        <fullName evidence="8">Rieske 2Fe-2S domain-containing protein</fullName>
    </submittedName>
</protein>
<dbReference type="SUPFAM" id="SSF50022">
    <property type="entry name" value="ISP domain"/>
    <property type="match status" value="1"/>
</dbReference>
<dbReference type="Pfam" id="PF00355">
    <property type="entry name" value="Rieske"/>
    <property type="match status" value="1"/>
</dbReference>
<dbReference type="RefSeq" id="WP_138647823.1">
    <property type="nucleotide sequence ID" value="NZ_VCKW01000151.1"/>
</dbReference>
<dbReference type="InterPro" id="IPR036922">
    <property type="entry name" value="Rieske_2Fe-2S_sf"/>
</dbReference>
<keyword evidence="9" id="KW-1185">Reference proteome</keyword>
<dbReference type="PROSITE" id="PS51296">
    <property type="entry name" value="RIESKE"/>
    <property type="match status" value="1"/>
</dbReference>
<evidence type="ECO:0000256" key="5">
    <source>
        <dbReference type="ARBA" id="ARBA00034078"/>
    </source>
</evidence>
<evidence type="ECO:0000313" key="8">
    <source>
        <dbReference type="EMBL" id="TMQ93103.1"/>
    </source>
</evidence>
<accession>A0A5C4J7B7</accession>
<comment type="similarity">
    <text evidence="6">Belongs to the bacterial ring-hydroxylating dioxygenase ferredoxin component family.</text>
</comment>
<keyword evidence="3" id="KW-0408">Iron</keyword>
<evidence type="ECO:0000256" key="6">
    <source>
        <dbReference type="ARBA" id="ARBA00038001"/>
    </source>
</evidence>
<organism evidence="8 9">
    <name type="scientific">Actinomadura soli</name>
    <dbReference type="NCBI Taxonomy" id="2508997"/>
    <lineage>
        <taxon>Bacteria</taxon>
        <taxon>Bacillati</taxon>
        <taxon>Actinomycetota</taxon>
        <taxon>Actinomycetes</taxon>
        <taxon>Streptosporangiales</taxon>
        <taxon>Thermomonosporaceae</taxon>
        <taxon>Actinomadura</taxon>
    </lineage>
</organism>
<name>A0A5C4J7B7_9ACTN</name>
<dbReference type="PANTHER" id="PTHR21496">
    <property type="entry name" value="FERREDOXIN-RELATED"/>
    <property type="match status" value="1"/>
</dbReference>
<proteinExistence type="inferred from homology"/>
<dbReference type="OrthoDB" id="9795104at2"/>
<dbReference type="GO" id="GO:0046872">
    <property type="term" value="F:metal ion binding"/>
    <property type="evidence" value="ECO:0007669"/>
    <property type="project" value="UniProtKB-KW"/>
</dbReference>
<comment type="cofactor">
    <cofactor evidence="5">
        <name>[2Fe-2S] cluster</name>
        <dbReference type="ChEBI" id="CHEBI:190135"/>
    </cofactor>
</comment>
<keyword evidence="4" id="KW-0411">Iron-sulfur</keyword>
<dbReference type="Gene3D" id="2.102.10.10">
    <property type="entry name" value="Rieske [2Fe-2S] iron-sulphur domain"/>
    <property type="match status" value="1"/>
</dbReference>
<evidence type="ECO:0000313" key="9">
    <source>
        <dbReference type="Proteomes" id="UP000309174"/>
    </source>
</evidence>
<evidence type="ECO:0000256" key="3">
    <source>
        <dbReference type="ARBA" id="ARBA00023004"/>
    </source>
</evidence>
<dbReference type="CDD" id="cd03467">
    <property type="entry name" value="Rieske"/>
    <property type="match status" value="1"/>
</dbReference>
<reference evidence="8 9" key="1">
    <citation type="submission" date="2019-05" db="EMBL/GenBank/DDBJ databases">
        <title>Draft genome sequence of Actinomadura sp. 14C53.</title>
        <authorList>
            <person name="Saricaoglu S."/>
            <person name="Isik K."/>
        </authorList>
    </citation>
    <scope>NUCLEOTIDE SEQUENCE [LARGE SCALE GENOMIC DNA]</scope>
    <source>
        <strain evidence="8 9">14C53</strain>
    </source>
</reference>
<keyword evidence="2" id="KW-0479">Metal-binding</keyword>
<dbReference type="EMBL" id="VCKW01000151">
    <property type="protein sequence ID" value="TMQ93103.1"/>
    <property type="molecule type" value="Genomic_DNA"/>
</dbReference>
<evidence type="ECO:0000256" key="2">
    <source>
        <dbReference type="ARBA" id="ARBA00022723"/>
    </source>
</evidence>
<keyword evidence="1" id="KW-0001">2Fe-2S</keyword>
<evidence type="ECO:0000256" key="1">
    <source>
        <dbReference type="ARBA" id="ARBA00022714"/>
    </source>
</evidence>
<feature type="domain" description="Rieske" evidence="7">
    <location>
        <begin position="6"/>
        <end position="120"/>
    </location>
</feature>